<dbReference type="Proteomes" id="UP001177121">
    <property type="component" value="Unassembled WGS sequence"/>
</dbReference>
<keyword evidence="2" id="KW-1185">Reference proteome</keyword>
<evidence type="ECO:0000313" key="1">
    <source>
        <dbReference type="EMBL" id="MDO8223946.1"/>
    </source>
</evidence>
<proteinExistence type="predicted"/>
<accession>A0ABT9DGZ3</accession>
<dbReference type="RefSeq" id="WP_213402280.1">
    <property type="nucleotide sequence ID" value="NZ_JAHBMK020000001.1"/>
</dbReference>
<reference evidence="1" key="1">
    <citation type="submission" date="2023-07" db="EMBL/GenBank/DDBJ databases">
        <title>Biological control against Fusarium languescens, the causal agent of wilt in Jalapeno peppers, by a novel bacterial subspecies: Bacillus cabrialesii subsp. tritici TSO2.</title>
        <authorList>
            <person name="Montoya-Martinez A.C."/>
            <person name="Figueroa-Brambila K.M."/>
            <person name="Escalante-Beltran A."/>
            <person name="Lopez-Montoya N.D."/>
            <person name="Valenzuela-Ruiz V."/>
            <person name="Parra-Cota F.I."/>
            <person name="Estrada Alvarado M.I."/>
            <person name="De Los Santos Villalobos S."/>
        </authorList>
    </citation>
    <scope>NUCLEOTIDE SEQUENCE</scope>
    <source>
        <strain evidence="1">TSO2</strain>
    </source>
</reference>
<organism evidence="1 2">
    <name type="scientific">Bacillus cabrialesii subsp. tritici</name>
    <dbReference type="NCBI Taxonomy" id="2944916"/>
    <lineage>
        <taxon>Bacteria</taxon>
        <taxon>Bacillati</taxon>
        <taxon>Bacillota</taxon>
        <taxon>Bacilli</taxon>
        <taxon>Bacillales</taxon>
        <taxon>Bacillaceae</taxon>
        <taxon>Bacillus</taxon>
        <taxon>Bacillus cabrialesii</taxon>
    </lineage>
</organism>
<gene>
    <name evidence="1" type="ORF">KHP33_003535</name>
</gene>
<comment type="caution">
    <text evidence="1">The sequence shown here is derived from an EMBL/GenBank/DDBJ whole genome shotgun (WGS) entry which is preliminary data.</text>
</comment>
<name>A0ABT9DGZ3_9BACI</name>
<dbReference type="EMBL" id="JAHBMK020000001">
    <property type="protein sequence ID" value="MDO8223946.1"/>
    <property type="molecule type" value="Genomic_DNA"/>
</dbReference>
<protein>
    <submittedName>
        <fullName evidence="1">Uncharacterized protein</fullName>
    </submittedName>
</protein>
<evidence type="ECO:0000313" key="2">
    <source>
        <dbReference type="Proteomes" id="UP001177121"/>
    </source>
</evidence>
<sequence length="143" mass="16483">MHYNGKKEFINKAIQAMSLINSVKDTGYNDTFTYFTPGLIIKGKPFEYETFTAKDPESIEEEMEQKQDKINVFNVAEVLYKFSKNVKSNEEDAKYYDEDKVLILQDVSILNLQTGGKYNLSHYVLFVDQITGFVPAPLELNNM</sequence>